<evidence type="ECO:0000256" key="1">
    <source>
        <dbReference type="ARBA" id="ARBA00010552"/>
    </source>
</evidence>
<dbReference type="InterPro" id="IPR006056">
    <property type="entry name" value="RidA"/>
</dbReference>
<evidence type="ECO:0000313" key="2">
    <source>
        <dbReference type="EMBL" id="KAF3762653.1"/>
    </source>
</evidence>
<gene>
    <name evidence="2" type="ORF">M406DRAFT_333023</name>
</gene>
<dbReference type="PANTHER" id="PTHR11803">
    <property type="entry name" value="2-IMINOBUTANOATE/2-IMINOPROPANOATE DEAMINASE RIDA"/>
    <property type="match status" value="1"/>
</dbReference>
<protein>
    <submittedName>
        <fullName evidence="2">L-PSP endoribonuclease family protein</fullName>
    </submittedName>
</protein>
<dbReference type="NCBIfam" id="TIGR00004">
    <property type="entry name" value="Rid family detoxifying hydrolase"/>
    <property type="match status" value="1"/>
</dbReference>
<name>A0A9P4XXD1_CRYP1</name>
<evidence type="ECO:0000313" key="3">
    <source>
        <dbReference type="Proteomes" id="UP000803844"/>
    </source>
</evidence>
<dbReference type="Pfam" id="PF01042">
    <property type="entry name" value="Ribonuc_L-PSP"/>
    <property type="match status" value="1"/>
</dbReference>
<reference evidence="2" key="1">
    <citation type="journal article" date="2020" name="Phytopathology">
        <title>Genome sequence of the chestnut blight fungus Cryphonectria parasitica EP155: A fundamental resource for an archetypical invasive plant pathogen.</title>
        <authorList>
            <person name="Crouch J.A."/>
            <person name="Dawe A."/>
            <person name="Aerts A."/>
            <person name="Barry K."/>
            <person name="Churchill A.C.L."/>
            <person name="Grimwood J."/>
            <person name="Hillman B."/>
            <person name="Milgroom M.G."/>
            <person name="Pangilinan J."/>
            <person name="Smith M."/>
            <person name="Salamov A."/>
            <person name="Schmutz J."/>
            <person name="Yadav J."/>
            <person name="Grigoriev I.V."/>
            <person name="Nuss D."/>
        </authorList>
    </citation>
    <scope>NUCLEOTIDE SEQUENCE</scope>
    <source>
        <strain evidence="2">EP155</strain>
    </source>
</reference>
<dbReference type="GeneID" id="63837933"/>
<dbReference type="CDD" id="cd00448">
    <property type="entry name" value="YjgF_YER057c_UK114_family"/>
    <property type="match status" value="1"/>
</dbReference>
<dbReference type="InterPro" id="IPR006175">
    <property type="entry name" value="YjgF/YER057c/UK114"/>
</dbReference>
<dbReference type="FunFam" id="3.30.1330.40:FF:000001">
    <property type="entry name" value="L-PSP family endoribonuclease"/>
    <property type="match status" value="1"/>
</dbReference>
<organism evidence="2 3">
    <name type="scientific">Cryphonectria parasitica (strain ATCC 38755 / EP155)</name>
    <dbReference type="NCBI Taxonomy" id="660469"/>
    <lineage>
        <taxon>Eukaryota</taxon>
        <taxon>Fungi</taxon>
        <taxon>Dikarya</taxon>
        <taxon>Ascomycota</taxon>
        <taxon>Pezizomycotina</taxon>
        <taxon>Sordariomycetes</taxon>
        <taxon>Sordariomycetidae</taxon>
        <taxon>Diaporthales</taxon>
        <taxon>Cryphonectriaceae</taxon>
        <taxon>Cryphonectria-Endothia species complex</taxon>
        <taxon>Cryphonectria</taxon>
    </lineage>
</organism>
<dbReference type="RefSeq" id="XP_040773632.1">
    <property type="nucleotide sequence ID" value="XM_040920804.1"/>
</dbReference>
<dbReference type="InterPro" id="IPR035959">
    <property type="entry name" value="RutC-like_sf"/>
</dbReference>
<keyword evidence="3" id="KW-1185">Reference proteome</keyword>
<dbReference type="GO" id="GO:0019239">
    <property type="term" value="F:deaminase activity"/>
    <property type="evidence" value="ECO:0007669"/>
    <property type="project" value="TreeGrafter"/>
</dbReference>
<dbReference type="Gene3D" id="3.30.1330.40">
    <property type="entry name" value="RutC-like"/>
    <property type="match status" value="1"/>
</dbReference>
<accession>A0A9P4XXD1</accession>
<dbReference type="SUPFAM" id="SSF55298">
    <property type="entry name" value="YjgF-like"/>
    <property type="match status" value="1"/>
</dbReference>
<dbReference type="Proteomes" id="UP000803844">
    <property type="component" value="Unassembled WGS sequence"/>
</dbReference>
<sequence length="137" mass="14529">MSPIKTAINSDKAPPPREGVLNSAIVSGGFVFCSGQLARSPETGKMVEGDIQARTHQVIRNLAALLEAAGSHIDNVVKVNVFLADMKDFDQMNEVYKQYWGSVKPSRTCVAVKTLPGGTDVEIECVAAVGAGARAKL</sequence>
<comment type="caution">
    <text evidence="2">The sequence shown here is derived from an EMBL/GenBank/DDBJ whole genome shotgun (WGS) entry which is preliminary data.</text>
</comment>
<comment type="similarity">
    <text evidence="1">Belongs to the RutC family.</text>
</comment>
<dbReference type="EMBL" id="MU032350">
    <property type="protein sequence ID" value="KAF3762653.1"/>
    <property type="molecule type" value="Genomic_DNA"/>
</dbReference>
<dbReference type="PANTHER" id="PTHR11803:SF22">
    <property type="entry name" value="ENDORIBONUCLEASE FAMILY PROTEIN BRT1, PUTATIVE (AFU_ORTHOLOGUE AFUA_5G03780)-RELATED"/>
    <property type="match status" value="1"/>
</dbReference>
<dbReference type="GO" id="GO:0005739">
    <property type="term" value="C:mitochondrion"/>
    <property type="evidence" value="ECO:0007669"/>
    <property type="project" value="UniProtKB-ARBA"/>
</dbReference>
<dbReference type="OrthoDB" id="309640at2759"/>
<proteinExistence type="inferred from homology"/>
<dbReference type="AlphaFoldDB" id="A0A9P4XXD1"/>
<dbReference type="GO" id="GO:0005829">
    <property type="term" value="C:cytosol"/>
    <property type="evidence" value="ECO:0007669"/>
    <property type="project" value="TreeGrafter"/>
</dbReference>